<dbReference type="InterPro" id="IPR029044">
    <property type="entry name" value="Nucleotide-diphossugar_trans"/>
</dbReference>
<dbReference type="AlphaFoldDB" id="A0A7I9VIX9"/>
<dbReference type="EMBL" id="BJTG01000002">
    <property type="protein sequence ID" value="GEJ56325.1"/>
    <property type="molecule type" value="Genomic_DNA"/>
</dbReference>
<reference evidence="2" key="1">
    <citation type="journal article" date="2020" name="Appl. Environ. Microbiol.">
        <title>Diazotrophic Anaeromyxobacter Isolates from Soils.</title>
        <authorList>
            <person name="Masuda Y."/>
            <person name="Yamanaka H."/>
            <person name="Xu Z.X."/>
            <person name="Shiratori Y."/>
            <person name="Aono T."/>
            <person name="Amachi S."/>
            <person name="Senoo K."/>
            <person name="Itoh H."/>
        </authorList>
    </citation>
    <scope>NUCLEOTIDE SEQUENCE [LARGE SCALE GENOMIC DNA]</scope>
    <source>
        <strain evidence="2">R267</strain>
    </source>
</reference>
<dbReference type="SUPFAM" id="SSF53448">
    <property type="entry name" value="Nucleotide-diphospho-sugar transferases"/>
    <property type="match status" value="1"/>
</dbReference>
<dbReference type="Proteomes" id="UP000503640">
    <property type="component" value="Unassembled WGS sequence"/>
</dbReference>
<evidence type="ECO:0000313" key="1">
    <source>
        <dbReference type="EMBL" id="GEJ56325.1"/>
    </source>
</evidence>
<name>A0A7I9VIX9_9BACT</name>
<keyword evidence="2" id="KW-1185">Reference proteome</keyword>
<comment type="caution">
    <text evidence="1">The sequence shown here is derived from an EMBL/GenBank/DDBJ whole genome shotgun (WGS) entry which is preliminary data.</text>
</comment>
<proteinExistence type="predicted"/>
<accession>A0A7I9VIX9</accession>
<evidence type="ECO:0000313" key="2">
    <source>
        <dbReference type="Proteomes" id="UP000503640"/>
    </source>
</evidence>
<organism evidence="1 2">
    <name type="scientific">Anaeromyxobacter diazotrophicus</name>
    <dbReference type="NCBI Taxonomy" id="2590199"/>
    <lineage>
        <taxon>Bacteria</taxon>
        <taxon>Pseudomonadati</taxon>
        <taxon>Myxococcota</taxon>
        <taxon>Myxococcia</taxon>
        <taxon>Myxococcales</taxon>
        <taxon>Cystobacterineae</taxon>
        <taxon>Anaeromyxobacteraceae</taxon>
        <taxon>Anaeromyxobacter</taxon>
    </lineage>
</organism>
<protein>
    <recommendedName>
        <fullName evidence="3">Glycosyl transferase family 2</fullName>
    </recommendedName>
</protein>
<gene>
    <name evidence="1" type="ORF">AMYX_10660</name>
</gene>
<dbReference type="RefSeq" id="WP_176063689.1">
    <property type="nucleotide sequence ID" value="NZ_BJTG01000002.1"/>
</dbReference>
<sequence length="291" mass="33165">MRVSGFTFVRDAVRLGYPILPAVRSILPLVDELVVNVGASPDGTLDLVRSLGDPRLVVLESRWDEGQLERGRVLAQQTDLALARCSGDVCLYVQADEALHEDDHPAVRAALARLHEDPRLEGLLFDYVHFYGSFHTVGASRRWYRREIRAVRNGAGVRSWRDAQGFRIGAGEGARKLRVAPSGGRMFHYGWVRPPEAQRVKLAEFERLYHGDAARERRLGQAFRYDVGEKVRAFRGTHPAPMREWIAREDWAFEPRPALVRRGHLREDLLDLFEAATGVRVGEYRNYELVR</sequence>
<dbReference type="Gene3D" id="3.90.550.10">
    <property type="entry name" value="Spore Coat Polysaccharide Biosynthesis Protein SpsA, Chain A"/>
    <property type="match status" value="1"/>
</dbReference>
<evidence type="ECO:0008006" key="3">
    <source>
        <dbReference type="Google" id="ProtNLM"/>
    </source>
</evidence>